<gene>
    <name evidence="2" type="ORF">P775_18825</name>
</gene>
<keyword evidence="3" id="KW-1185">Reference proteome</keyword>
<feature type="region of interest" description="Disordered" evidence="1">
    <location>
        <begin position="89"/>
        <end position="155"/>
    </location>
</feature>
<feature type="compositionally biased region" description="Acidic residues" evidence="1">
    <location>
        <begin position="111"/>
        <end position="120"/>
    </location>
</feature>
<proteinExistence type="predicted"/>
<protein>
    <submittedName>
        <fullName evidence="2">Uncharacterized protein</fullName>
    </submittedName>
</protein>
<feature type="compositionally biased region" description="Polar residues" evidence="1">
    <location>
        <begin position="24"/>
        <end position="55"/>
    </location>
</feature>
<reference evidence="2 3" key="1">
    <citation type="submission" date="2013-09" db="EMBL/GenBank/DDBJ databases">
        <title>Genome sequencing of Phaeobacter antarcticus sp. nov. SM1211.</title>
        <authorList>
            <person name="Zhang X.-Y."/>
            <person name="Liu C."/>
            <person name="Chen X.-L."/>
            <person name="Xie B.-B."/>
            <person name="Qin Q.-L."/>
            <person name="Rong J.-C."/>
            <person name="Zhang Y.-Z."/>
        </authorList>
    </citation>
    <scope>NUCLEOTIDE SEQUENCE [LARGE SCALE GENOMIC DNA]</scope>
    <source>
        <strain evidence="2 3">SM1211</strain>
    </source>
</reference>
<dbReference type="AlphaFoldDB" id="A0A2G8RAN5"/>
<evidence type="ECO:0000313" key="3">
    <source>
        <dbReference type="Proteomes" id="UP000231259"/>
    </source>
</evidence>
<sequence length="155" mass="16588">MHFSVLPPWAAPISTGHPFGLPGTSDQTKSVTRVPTVSKQSSSDSGMMQEKSPSQFWRVVGGQPDPATHVAPPSIMQLKISALLEQQAPLLQDTAEEREKDADEVRRDAGAEETESEVQFEEARPDAPQTPSSSGYGQLSEMAQDAGAKIEGITA</sequence>
<dbReference type="OrthoDB" id="7874994at2"/>
<name>A0A2G8RAN5_9RHOB</name>
<dbReference type="RefSeq" id="WP_099912273.1">
    <property type="nucleotide sequence ID" value="NZ_AWWI01000121.1"/>
</dbReference>
<comment type="caution">
    <text evidence="2">The sequence shown here is derived from an EMBL/GenBank/DDBJ whole genome shotgun (WGS) entry which is preliminary data.</text>
</comment>
<evidence type="ECO:0000313" key="2">
    <source>
        <dbReference type="EMBL" id="PIL18626.1"/>
    </source>
</evidence>
<dbReference type="Proteomes" id="UP000231259">
    <property type="component" value="Unassembled WGS sequence"/>
</dbReference>
<organism evidence="2 3">
    <name type="scientific">Puniceibacterium antarcticum</name>
    <dbReference type="NCBI Taxonomy" id="1206336"/>
    <lineage>
        <taxon>Bacteria</taxon>
        <taxon>Pseudomonadati</taxon>
        <taxon>Pseudomonadota</taxon>
        <taxon>Alphaproteobacteria</taxon>
        <taxon>Rhodobacterales</taxon>
        <taxon>Paracoccaceae</taxon>
        <taxon>Puniceibacterium</taxon>
    </lineage>
</organism>
<accession>A0A2G8RAN5</accession>
<evidence type="ECO:0000256" key="1">
    <source>
        <dbReference type="SAM" id="MobiDB-lite"/>
    </source>
</evidence>
<dbReference type="EMBL" id="AWWI01000121">
    <property type="protein sequence ID" value="PIL18626.1"/>
    <property type="molecule type" value="Genomic_DNA"/>
</dbReference>
<feature type="compositionally biased region" description="Basic and acidic residues" evidence="1">
    <location>
        <begin position="95"/>
        <end position="110"/>
    </location>
</feature>
<feature type="region of interest" description="Disordered" evidence="1">
    <location>
        <begin position="1"/>
        <end position="73"/>
    </location>
</feature>